<evidence type="ECO:0000313" key="2">
    <source>
        <dbReference type="Proteomes" id="UP001199044"/>
    </source>
</evidence>
<dbReference type="PANTHER" id="PTHR43481">
    <property type="entry name" value="FRUCTOSE-1-PHOSPHATE PHOSPHATASE"/>
    <property type="match status" value="1"/>
</dbReference>
<dbReference type="NCBIfam" id="TIGR01549">
    <property type="entry name" value="HAD-SF-IA-v1"/>
    <property type="match status" value="1"/>
</dbReference>
<dbReference type="CDD" id="cd07505">
    <property type="entry name" value="HAD_BPGM-like"/>
    <property type="match status" value="1"/>
</dbReference>
<dbReference type="NCBIfam" id="TIGR01509">
    <property type="entry name" value="HAD-SF-IA-v3"/>
    <property type="match status" value="1"/>
</dbReference>
<keyword evidence="2" id="KW-1185">Reference proteome</keyword>
<organism evidence="1 2">
    <name type="scientific">Vibrio tritonius</name>
    <dbReference type="NCBI Taxonomy" id="1435069"/>
    <lineage>
        <taxon>Bacteria</taxon>
        <taxon>Pseudomonadati</taxon>
        <taxon>Pseudomonadota</taxon>
        <taxon>Gammaproteobacteria</taxon>
        <taxon>Vibrionales</taxon>
        <taxon>Vibrionaceae</taxon>
        <taxon>Vibrio</taxon>
    </lineage>
</organism>
<dbReference type="InterPro" id="IPR051806">
    <property type="entry name" value="HAD-like_SPP"/>
</dbReference>
<comment type="caution">
    <text evidence="1">The sequence shown here is derived from an EMBL/GenBank/DDBJ whole genome shotgun (WGS) entry which is preliminary data.</text>
</comment>
<dbReference type="SFLD" id="SFLDS00003">
    <property type="entry name" value="Haloacid_Dehalogenase"/>
    <property type="match status" value="1"/>
</dbReference>
<dbReference type="Pfam" id="PF13419">
    <property type="entry name" value="HAD_2"/>
    <property type="match status" value="1"/>
</dbReference>
<dbReference type="Proteomes" id="UP001199044">
    <property type="component" value="Unassembled WGS sequence"/>
</dbReference>
<protein>
    <submittedName>
        <fullName evidence="1">HAD family phosphatase</fullName>
    </submittedName>
</protein>
<dbReference type="InterPro" id="IPR041492">
    <property type="entry name" value="HAD_2"/>
</dbReference>
<gene>
    <name evidence="1" type="ORF">LDJ79_13155</name>
</gene>
<dbReference type="InterPro" id="IPR023214">
    <property type="entry name" value="HAD_sf"/>
</dbReference>
<dbReference type="SFLD" id="SFLDG01129">
    <property type="entry name" value="C1.5:_HAD__Beta-PGM__Phosphata"/>
    <property type="match status" value="1"/>
</dbReference>
<dbReference type="RefSeq" id="WP_225250887.1">
    <property type="nucleotide sequence ID" value="NZ_CP152308.1"/>
</dbReference>
<dbReference type="PRINTS" id="PR00413">
    <property type="entry name" value="HADHALOGNASE"/>
</dbReference>
<dbReference type="InterPro" id="IPR036412">
    <property type="entry name" value="HAD-like_sf"/>
</dbReference>
<name>A0ABS7YPT1_9VIBR</name>
<dbReference type="InterPro" id="IPR023198">
    <property type="entry name" value="PGP-like_dom2"/>
</dbReference>
<dbReference type="Gene3D" id="1.10.150.240">
    <property type="entry name" value="Putative phosphatase, domain 2"/>
    <property type="match status" value="1"/>
</dbReference>
<reference evidence="2" key="1">
    <citation type="submission" date="2023-07" db="EMBL/GenBank/DDBJ databases">
        <title>Molecular identification of indigenous halophilic bacteria isolated from red sea cost, biodegradation of synthetic dyes and assessment of degraded metabolite toxicity.</title>
        <authorList>
            <person name="Chaieb K."/>
            <person name="Altayb H.N."/>
        </authorList>
    </citation>
    <scope>NUCLEOTIDE SEQUENCE [LARGE SCALE GENOMIC DNA]</scope>
    <source>
        <strain evidence="2">K20</strain>
    </source>
</reference>
<evidence type="ECO:0000313" key="1">
    <source>
        <dbReference type="EMBL" id="MCA2017067.1"/>
    </source>
</evidence>
<dbReference type="Gene3D" id="3.40.50.1000">
    <property type="entry name" value="HAD superfamily/HAD-like"/>
    <property type="match status" value="1"/>
</dbReference>
<dbReference type="PANTHER" id="PTHR43481:SF4">
    <property type="entry name" value="GLYCEROL-1-PHOSPHATE PHOSPHOHYDROLASE 1-RELATED"/>
    <property type="match status" value="1"/>
</dbReference>
<proteinExistence type="predicted"/>
<sequence length="212" mass="24132">MKEYQAYLFDMDGTLVNSEPLKGQALALACKEYDADVDYHIYQQVMGEDWATVTQHFFDHANITPEFSEFNAHFRRHYERLLEDELSLNIGARDYIERLNQRGLACAVVSSAANWMVDKILQQLNLTAQFQVIIGREDVIKHKPDPQAYLLALERLGVKADQAVIFEDSEAGLKAGLAANCDVVAIAHKFNQRHCFENATAHVSDFRLLLEK</sequence>
<dbReference type="SUPFAM" id="SSF56784">
    <property type="entry name" value="HAD-like"/>
    <property type="match status" value="1"/>
</dbReference>
<dbReference type="InterPro" id="IPR006439">
    <property type="entry name" value="HAD-SF_hydro_IA"/>
</dbReference>
<dbReference type="EMBL" id="JAIWIU010000086">
    <property type="protein sequence ID" value="MCA2017067.1"/>
    <property type="molecule type" value="Genomic_DNA"/>
</dbReference>
<dbReference type="SFLD" id="SFLDG01135">
    <property type="entry name" value="C1.5.6:_HAD__Beta-PGM__Phospha"/>
    <property type="match status" value="1"/>
</dbReference>
<accession>A0ABS7YPT1</accession>